<dbReference type="PRINTS" id="PR00633">
    <property type="entry name" value="RCCNDNSATION"/>
</dbReference>
<dbReference type="InterPro" id="IPR009091">
    <property type="entry name" value="RCC1/BLIP-II"/>
</dbReference>
<dbReference type="PRINTS" id="PR00040">
    <property type="entry name" value="HTHMERR"/>
</dbReference>
<dbReference type="PANTHER" id="PTHR45622">
    <property type="entry name" value="UBIQUITIN-PROTEIN LIGASE E3A-RELATED"/>
    <property type="match status" value="1"/>
</dbReference>
<dbReference type="PANTHER" id="PTHR45622:SF70">
    <property type="entry name" value="SECRETION-REGULATING GUANINE NUCLEOTIDE EXCHANGE FACTOR"/>
    <property type="match status" value="1"/>
</dbReference>
<dbReference type="PROSITE" id="PS00626">
    <property type="entry name" value="RCC1_2"/>
    <property type="match status" value="4"/>
</dbReference>
<dbReference type="RefSeq" id="WP_269885254.1">
    <property type="nucleotide sequence ID" value="NZ_JAQAGZ010000026.1"/>
</dbReference>
<evidence type="ECO:0000256" key="1">
    <source>
        <dbReference type="ARBA" id="ARBA00022737"/>
    </source>
</evidence>
<dbReference type="InterPro" id="IPR000551">
    <property type="entry name" value="MerR-type_HTH_dom"/>
</dbReference>
<dbReference type="Gene3D" id="1.10.1660.10">
    <property type="match status" value="1"/>
</dbReference>
<comment type="caution">
    <text evidence="3">The sequence shown here is derived from an EMBL/GenBank/DDBJ whole genome shotgun (WGS) entry which is preliminary data.</text>
</comment>
<evidence type="ECO:0000313" key="4">
    <source>
        <dbReference type="Proteomes" id="UP001527882"/>
    </source>
</evidence>
<name>A0ABT4QIK9_9BACL</name>
<proteinExistence type="predicted"/>
<sequence>MPYKVKEVANLVGVSIRTLHYYDEIGLLVPKSINQAGHRLYTDNELERLQQILFFREIGFSLKEIGPILDSPNFDRNRALELHRDVLLLQKKRLEDIIETINKTIQSTTGGIRLSTKDMFEGFDMTSIEKHKKKFTAGGYEHSIAIKADGTVWGWGNFGRTDQSVEKEPTLIKLLTNVKNVAAASGHYHSFAVKADGTVWGWGNNSHGQLGNGSDNSYEELPIQVEGLNQIMSVSAGVFHTLALKEDKTVWTWGPNWYGQLGDGTDKGRKTSEMVPGMTDVKEVSAGFFHSMARLEDGTVWRWGGFGDCTDMFPIRDESWVPVQVSQLDQVTAIAAGGMHSAALREDSTVWTWGYNTEGQLGDGKFEHGCSCEPRMVAGLSDVKAIAAGGAFTMALKKDGTVWTWGSNAFGQLGDGTNDRRSEAAEIPGLADVIQIAAGTKHSMAMTKDGSVWLWGSNDHGQLGDQTVSARNQPFKCMKVL</sequence>
<dbReference type="PROSITE" id="PS50937">
    <property type="entry name" value="HTH_MERR_2"/>
    <property type="match status" value="1"/>
</dbReference>
<dbReference type="SUPFAM" id="SSF50985">
    <property type="entry name" value="RCC1/BLIP-II"/>
    <property type="match status" value="2"/>
</dbReference>
<dbReference type="Pfam" id="PF13411">
    <property type="entry name" value="MerR_1"/>
    <property type="match status" value="1"/>
</dbReference>
<dbReference type="EMBL" id="JAQAGZ010000026">
    <property type="protein sequence ID" value="MCZ8516720.1"/>
    <property type="molecule type" value="Genomic_DNA"/>
</dbReference>
<dbReference type="Proteomes" id="UP001527882">
    <property type="component" value="Unassembled WGS sequence"/>
</dbReference>
<accession>A0ABT4QIK9</accession>
<dbReference type="Pfam" id="PF13540">
    <property type="entry name" value="RCC1_2"/>
    <property type="match status" value="2"/>
</dbReference>
<reference evidence="3 4" key="1">
    <citation type="submission" date="2022-12" db="EMBL/GenBank/DDBJ databases">
        <title>Draft genome sequence of Paenibacillus sp. dW9.</title>
        <authorList>
            <person name="Choi E.-W."/>
            <person name="Kim D.-U."/>
        </authorList>
    </citation>
    <scope>NUCLEOTIDE SEQUENCE [LARGE SCALE GENOMIC DNA]</scope>
    <source>
        <strain evidence="4">dW9</strain>
    </source>
</reference>
<evidence type="ECO:0000259" key="2">
    <source>
        <dbReference type="PROSITE" id="PS50937"/>
    </source>
</evidence>
<dbReference type="Gene3D" id="2.130.10.30">
    <property type="entry name" value="Regulator of chromosome condensation 1/beta-lactamase-inhibitor protein II"/>
    <property type="match status" value="2"/>
</dbReference>
<dbReference type="SUPFAM" id="SSF46955">
    <property type="entry name" value="Putative DNA-binding domain"/>
    <property type="match status" value="1"/>
</dbReference>
<protein>
    <submittedName>
        <fullName evidence="3">MerR family transcriptional regulator</fullName>
    </submittedName>
</protein>
<feature type="domain" description="HTH merR-type" evidence="2">
    <location>
        <begin position="1"/>
        <end position="71"/>
    </location>
</feature>
<evidence type="ECO:0000313" key="3">
    <source>
        <dbReference type="EMBL" id="MCZ8516720.1"/>
    </source>
</evidence>
<dbReference type="InterPro" id="IPR058923">
    <property type="entry name" value="RCC1-like_dom"/>
</dbReference>
<gene>
    <name evidence="3" type="ORF">O9H85_30990</name>
</gene>
<dbReference type="Pfam" id="PF25390">
    <property type="entry name" value="WD40_RLD"/>
    <property type="match status" value="1"/>
</dbReference>
<dbReference type="InterPro" id="IPR009061">
    <property type="entry name" value="DNA-bd_dom_put_sf"/>
</dbReference>
<dbReference type="InterPro" id="IPR000408">
    <property type="entry name" value="Reg_chr_condens"/>
</dbReference>
<dbReference type="InterPro" id="IPR051709">
    <property type="entry name" value="Ub-ligase/GTPase-reg"/>
</dbReference>
<keyword evidence="1" id="KW-0677">Repeat</keyword>
<dbReference type="SMART" id="SM00422">
    <property type="entry name" value="HTH_MERR"/>
    <property type="match status" value="1"/>
</dbReference>
<organism evidence="3 4">
    <name type="scientific">Paenibacillus gyeongsangnamensis</name>
    <dbReference type="NCBI Taxonomy" id="3388067"/>
    <lineage>
        <taxon>Bacteria</taxon>
        <taxon>Bacillati</taxon>
        <taxon>Bacillota</taxon>
        <taxon>Bacilli</taxon>
        <taxon>Bacillales</taxon>
        <taxon>Paenibacillaceae</taxon>
        <taxon>Paenibacillus</taxon>
    </lineage>
</organism>
<dbReference type="PROSITE" id="PS50012">
    <property type="entry name" value="RCC1_3"/>
    <property type="match status" value="7"/>
</dbReference>
<keyword evidence="4" id="KW-1185">Reference proteome</keyword>
<dbReference type="CDD" id="cd01106">
    <property type="entry name" value="HTH_TipAL-Mta"/>
    <property type="match status" value="1"/>
</dbReference>